<dbReference type="InterPro" id="IPR021326">
    <property type="entry name" value="DUF2931"/>
</dbReference>
<protein>
    <submittedName>
        <fullName evidence="2">DUF2931 family protein</fullName>
    </submittedName>
</protein>
<reference evidence="2 3" key="1">
    <citation type="submission" date="2024-10" db="EMBL/GenBank/DDBJ databases">
        <authorList>
            <person name="Yibar A."/>
            <person name="Saticioglu I.B."/>
            <person name="Duman M."/>
            <person name="Ajmi N."/>
            <person name="Gurler F."/>
            <person name="Ay H."/>
            <person name="Onuk E."/>
            <person name="Guler S."/>
            <person name="Romalde J.L."/>
        </authorList>
    </citation>
    <scope>NUCLEOTIDE SEQUENCE [LARGE SCALE GENOMIC DNA]</scope>
    <source>
        <strain evidence="2 3">14-MA-B</strain>
    </source>
</reference>
<dbReference type="RefSeq" id="WP_231897565.1">
    <property type="nucleotide sequence ID" value="NZ_AP018686.1"/>
</dbReference>
<sequence>MIRQCKRALLLLTLVSLPCVAFTKVPEVPQDKPKWRIGVTAPSFYPIYVSKAYGVNEEEDWTSLLFNHTAVLRRISLANIQGLLSDYDGFGIALNPIAIDFPYQIGGTNHLPDSIYVYWTSMHDLKFYVTKFDLSNKVKALMMKKKSYRYAGSDIPCYINDFSLGMLPNGHVKVWLSGCLEYIYVGELAPFKIMQQDYNGFKASDLASSQQVAVRAQKQAETLGHKVFPIPWDKVNKTYWRKDITHVYSLDDYNDQGDLINPKPEPVIPKPKPITNRCWKDKQPERTSRVKWDRASPQYELQRILWNYAPELLKQVIQAGNDEDAAIIEAWQEAKQKGLNDDLSQIWVISRLVGLTNYSVETVSKELKIKPEGIRTLKQNLTEMCQ</sequence>
<gene>
    <name evidence="2" type="ORF">ACGRQ9_16785</name>
</gene>
<evidence type="ECO:0000313" key="3">
    <source>
        <dbReference type="Proteomes" id="UP001607151"/>
    </source>
</evidence>
<dbReference type="Proteomes" id="UP001607151">
    <property type="component" value="Unassembled WGS sequence"/>
</dbReference>
<evidence type="ECO:0000313" key="2">
    <source>
        <dbReference type="EMBL" id="MFH0267101.1"/>
    </source>
</evidence>
<name>A0ABW7IZK7_9VIBR</name>
<dbReference type="Pfam" id="PF11153">
    <property type="entry name" value="DUF2931"/>
    <property type="match status" value="1"/>
</dbReference>
<feature type="signal peptide" evidence="1">
    <location>
        <begin position="1"/>
        <end position="21"/>
    </location>
</feature>
<feature type="chain" id="PRO_5045616657" evidence="1">
    <location>
        <begin position="22"/>
        <end position="386"/>
    </location>
</feature>
<keyword evidence="3" id="KW-1185">Reference proteome</keyword>
<evidence type="ECO:0000256" key="1">
    <source>
        <dbReference type="SAM" id="SignalP"/>
    </source>
</evidence>
<keyword evidence="1" id="KW-0732">Signal</keyword>
<proteinExistence type="predicted"/>
<dbReference type="EMBL" id="JBIHSN010000003">
    <property type="protein sequence ID" value="MFH0267101.1"/>
    <property type="molecule type" value="Genomic_DNA"/>
</dbReference>
<accession>A0ABW7IZK7</accession>
<comment type="caution">
    <text evidence="2">The sequence shown here is derived from an EMBL/GenBank/DDBJ whole genome shotgun (WGS) entry which is preliminary data.</text>
</comment>
<organism evidence="2 3">
    <name type="scientific">Vibrio rumoiensis</name>
    <dbReference type="NCBI Taxonomy" id="76258"/>
    <lineage>
        <taxon>Bacteria</taxon>
        <taxon>Pseudomonadati</taxon>
        <taxon>Pseudomonadota</taxon>
        <taxon>Gammaproteobacteria</taxon>
        <taxon>Vibrionales</taxon>
        <taxon>Vibrionaceae</taxon>
        <taxon>Vibrio</taxon>
    </lineage>
</organism>